<comment type="caution">
    <text evidence="2">The sequence shown here is derived from an EMBL/GenBank/DDBJ whole genome shotgun (WGS) entry which is preliminary data.</text>
</comment>
<dbReference type="Proteomes" id="UP000615326">
    <property type="component" value="Unassembled WGS sequence"/>
</dbReference>
<sequence>MTAAFDRFEEHIKQCAEAIEIYNHLKGVGYAADFSLRFVWVASISALDFYISELIVEKGTLHFANSIPLSQKLLNETVPMASLLALHSVTPAQQVLEFRKIISLAVKFRTFQKAEDVADGLAFVWNEQHKWNAIAAKLGVENKSAKRRLNSIAYRRDMIVHNADFDEATGILRACDPNQARQASEYIHAVVQAIDELVP</sequence>
<name>A0ABX0KD06_9PROT</name>
<evidence type="ECO:0000259" key="1">
    <source>
        <dbReference type="Pfam" id="PF18735"/>
    </source>
</evidence>
<proteinExistence type="predicted"/>
<protein>
    <recommendedName>
        <fullName evidence="1">RiboL-PSP-HEPN domain-containing protein</fullName>
    </recommendedName>
</protein>
<dbReference type="EMBL" id="WOSW01000074">
    <property type="protein sequence ID" value="NHO34327.1"/>
    <property type="molecule type" value="Genomic_DNA"/>
</dbReference>
<gene>
    <name evidence="2" type="ORF">GOB84_17750</name>
</gene>
<accession>A0ABX0KD06</accession>
<evidence type="ECO:0000313" key="3">
    <source>
        <dbReference type="Proteomes" id="UP000615326"/>
    </source>
</evidence>
<keyword evidence="3" id="KW-1185">Reference proteome</keyword>
<reference evidence="2 3" key="1">
    <citation type="journal article" date="2020" name="Int. J. Syst. Evol. Microbiol.">
        <title>Novel acetic acid bacteria from cider fermentations: Acetobacter conturbans sp. nov. and Acetobacter fallax sp. nov.</title>
        <authorList>
            <person name="Sombolestani A.S."/>
            <person name="Cleenwerck I."/>
            <person name="Cnockaert M."/>
            <person name="Borremans W."/>
            <person name="Wieme A.D."/>
            <person name="De Vuyst L."/>
            <person name="Vandamme P."/>
        </authorList>
    </citation>
    <scope>NUCLEOTIDE SEQUENCE [LARGE SCALE GENOMIC DNA]</scope>
    <source>
        <strain evidence="2 3">LMG 1637</strain>
    </source>
</reference>
<organism evidence="2 3">
    <name type="scientific">Acetobacter fallax</name>
    <dbReference type="NCBI Taxonomy" id="1737473"/>
    <lineage>
        <taxon>Bacteria</taxon>
        <taxon>Pseudomonadati</taxon>
        <taxon>Pseudomonadota</taxon>
        <taxon>Alphaproteobacteria</taxon>
        <taxon>Acetobacterales</taxon>
        <taxon>Acetobacteraceae</taxon>
        <taxon>Acetobacter</taxon>
    </lineage>
</organism>
<feature type="domain" description="RiboL-PSP-HEPN" evidence="1">
    <location>
        <begin position="15"/>
        <end position="196"/>
    </location>
</feature>
<dbReference type="InterPro" id="IPR041519">
    <property type="entry name" value="HEPN_RiboL-PSP"/>
</dbReference>
<dbReference type="Pfam" id="PF18735">
    <property type="entry name" value="HEPN_RiboL-PSP"/>
    <property type="match status" value="1"/>
</dbReference>
<evidence type="ECO:0000313" key="2">
    <source>
        <dbReference type="EMBL" id="NHO34327.1"/>
    </source>
</evidence>
<dbReference type="RefSeq" id="WP_173578740.1">
    <property type="nucleotide sequence ID" value="NZ_WOSW01000074.1"/>
</dbReference>